<dbReference type="STRING" id="3641.A0A061F2D1"/>
<dbReference type="OMA" id="TENEEMN"/>
<feature type="transmembrane region" description="Helical" evidence="5">
    <location>
        <begin position="31"/>
        <end position="50"/>
    </location>
</feature>
<evidence type="ECO:0000259" key="6">
    <source>
        <dbReference type="PROSITE" id="PS51523"/>
    </source>
</evidence>
<accession>A0A061F2D1</accession>
<dbReference type="GO" id="GO:0006355">
    <property type="term" value="P:regulation of DNA-templated transcription"/>
    <property type="evidence" value="ECO:0000318"/>
    <property type="project" value="GO_Central"/>
</dbReference>
<evidence type="ECO:0000313" key="8">
    <source>
        <dbReference type="Proteomes" id="UP000026915"/>
    </source>
</evidence>
<dbReference type="InterPro" id="IPR006456">
    <property type="entry name" value="ZF_HD_homeobox_Cys/His_dimer"/>
</dbReference>
<evidence type="ECO:0000256" key="5">
    <source>
        <dbReference type="SAM" id="Phobius"/>
    </source>
</evidence>
<dbReference type="Gramene" id="EOY10852">
    <property type="protein sequence ID" value="EOY10852"/>
    <property type="gene ID" value="TCM_026144"/>
</dbReference>
<feature type="domain" description="ZF-HD dimerization-type" evidence="6">
    <location>
        <begin position="77"/>
        <end position="128"/>
    </location>
</feature>
<dbReference type="EMBL" id="CM001883">
    <property type="protein sequence ID" value="EOY10852.1"/>
    <property type="molecule type" value="Genomic_DNA"/>
</dbReference>
<evidence type="ECO:0000256" key="1">
    <source>
        <dbReference type="ARBA" id="ARBA00022723"/>
    </source>
</evidence>
<proteinExistence type="predicted"/>
<dbReference type="PANTHER" id="PTHR31948">
    <property type="entry name" value="ZINC-FINGER HOMEODOMAIN PROTEIN 2"/>
    <property type="match status" value="1"/>
</dbReference>
<evidence type="ECO:0000256" key="3">
    <source>
        <dbReference type="ARBA" id="ARBA00022833"/>
    </source>
</evidence>
<feature type="region of interest" description="Disordered" evidence="4">
    <location>
        <begin position="156"/>
        <end position="176"/>
    </location>
</feature>
<dbReference type="GO" id="GO:0000976">
    <property type="term" value="F:transcription cis-regulatory region binding"/>
    <property type="evidence" value="ECO:0000318"/>
    <property type="project" value="GO_Central"/>
</dbReference>
<dbReference type="Pfam" id="PF04770">
    <property type="entry name" value="ZF-HD_dimer"/>
    <property type="match status" value="1"/>
</dbReference>
<dbReference type="PANTHER" id="PTHR31948:SF60">
    <property type="entry name" value="ZINC-FINGER HOMEODOMAIN PROTEIN 5"/>
    <property type="match status" value="1"/>
</dbReference>
<name>A0A061F2D1_THECC</name>
<dbReference type="AlphaFoldDB" id="A0A061F2D1"/>
<evidence type="ECO:0000256" key="4">
    <source>
        <dbReference type="SAM" id="MobiDB-lite"/>
    </source>
</evidence>
<evidence type="ECO:0000313" key="7">
    <source>
        <dbReference type="EMBL" id="EOY10852.1"/>
    </source>
</evidence>
<dbReference type="HOGENOM" id="CLU_1527855_0_0_1"/>
<sequence>MQRIETMRQVEAYNYKAKRLPKHLDKGNQNLAFVSLYTFSFSTTFSLFMANNFLERKPFKPPFEIIERKTKTINIKYKDCMRNHAPQLGVNVVDGCGEFTPKGRTSETRNGNLDCEACGCHRNFHRKEATKKISLTFIENEQVNWFRFHSRPFEMNNEQKQTENEEMNERIKKPKN</sequence>
<protein>
    <recommendedName>
        <fullName evidence="6">ZF-HD dimerization-type domain-containing protein</fullName>
    </recommendedName>
</protein>
<keyword evidence="1" id="KW-0479">Metal-binding</keyword>
<dbReference type="GO" id="GO:0005634">
    <property type="term" value="C:nucleus"/>
    <property type="evidence" value="ECO:0000318"/>
    <property type="project" value="GO_Central"/>
</dbReference>
<keyword evidence="5" id="KW-1133">Transmembrane helix</keyword>
<evidence type="ECO:0000256" key="2">
    <source>
        <dbReference type="ARBA" id="ARBA00022771"/>
    </source>
</evidence>
<dbReference type="PROSITE" id="PS51523">
    <property type="entry name" value="ZF_HD_DIMER"/>
    <property type="match status" value="1"/>
</dbReference>
<dbReference type="GO" id="GO:0003700">
    <property type="term" value="F:DNA-binding transcription factor activity"/>
    <property type="evidence" value="ECO:0000318"/>
    <property type="project" value="GO_Central"/>
</dbReference>
<keyword evidence="3" id="KW-0862">Zinc</keyword>
<reference evidence="7 8" key="1">
    <citation type="journal article" date="2013" name="Genome Biol.">
        <title>The genome sequence of the most widely cultivated cacao type and its use to identify candidate genes regulating pod color.</title>
        <authorList>
            <person name="Motamayor J.C."/>
            <person name="Mockaitis K."/>
            <person name="Schmutz J."/>
            <person name="Haiminen N."/>
            <person name="Iii D.L."/>
            <person name="Cornejo O."/>
            <person name="Findley S.D."/>
            <person name="Zheng P."/>
            <person name="Utro F."/>
            <person name="Royaert S."/>
            <person name="Saski C."/>
            <person name="Jenkins J."/>
            <person name="Podicheti R."/>
            <person name="Zhao M."/>
            <person name="Scheffler B.E."/>
            <person name="Stack J.C."/>
            <person name="Feltus F.A."/>
            <person name="Mustiga G.M."/>
            <person name="Amores F."/>
            <person name="Phillips W."/>
            <person name="Marelli J.P."/>
            <person name="May G.D."/>
            <person name="Shapiro H."/>
            <person name="Ma J."/>
            <person name="Bustamante C.D."/>
            <person name="Schnell R.J."/>
            <person name="Main D."/>
            <person name="Gilbert D."/>
            <person name="Parida L."/>
            <person name="Kuhn D.N."/>
        </authorList>
    </citation>
    <scope>NUCLEOTIDE SEQUENCE [LARGE SCALE GENOMIC DNA]</scope>
    <source>
        <strain evidence="8">cv. Matina 1-6</strain>
    </source>
</reference>
<keyword evidence="8" id="KW-1185">Reference proteome</keyword>
<keyword evidence="5" id="KW-0812">Transmembrane</keyword>
<feature type="compositionally biased region" description="Basic and acidic residues" evidence="4">
    <location>
        <begin position="160"/>
        <end position="176"/>
    </location>
</feature>
<dbReference type="NCBIfam" id="TIGR01566">
    <property type="entry name" value="ZF_HD_prot_N"/>
    <property type="match status" value="1"/>
</dbReference>
<dbReference type="InParanoid" id="A0A061F2D1"/>
<dbReference type="GO" id="GO:0008270">
    <property type="term" value="F:zinc ion binding"/>
    <property type="evidence" value="ECO:0007669"/>
    <property type="project" value="UniProtKB-KW"/>
</dbReference>
<gene>
    <name evidence="7" type="ORF">TCM_026144</name>
</gene>
<organism evidence="7 8">
    <name type="scientific">Theobroma cacao</name>
    <name type="common">Cacao</name>
    <name type="synonym">Cocoa</name>
    <dbReference type="NCBI Taxonomy" id="3641"/>
    <lineage>
        <taxon>Eukaryota</taxon>
        <taxon>Viridiplantae</taxon>
        <taxon>Streptophyta</taxon>
        <taxon>Embryophyta</taxon>
        <taxon>Tracheophyta</taxon>
        <taxon>Spermatophyta</taxon>
        <taxon>Magnoliopsida</taxon>
        <taxon>eudicotyledons</taxon>
        <taxon>Gunneridae</taxon>
        <taxon>Pentapetalae</taxon>
        <taxon>rosids</taxon>
        <taxon>malvids</taxon>
        <taxon>Malvales</taxon>
        <taxon>Malvaceae</taxon>
        <taxon>Byttnerioideae</taxon>
        <taxon>Theobroma</taxon>
    </lineage>
</organism>
<dbReference type="Proteomes" id="UP000026915">
    <property type="component" value="Chromosome 5"/>
</dbReference>
<keyword evidence="5" id="KW-0472">Membrane</keyword>
<keyword evidence="2" id="KW-0863">Zinc-finger</keyword>